<name>A0A0N5DB37_THECL</name>
<keyword evidence="1" id="KW-0732">Signal</keyword>
<feature type="chain" id="PRO_5043126742" evidence="1">
    <location>
        <begin position="30"/>
        <end position="512"/>
    </location>
</feature>
<keyword evidence="3" id="KW-1185">Reference proteome</keyword>
<reference evidence="2 3" key="2">
    <citation type="submission" date="2018-11" db="EMBL/GenBank/DDBJ databases">
        <authorList>
            <consortium name="Pathogen Informatics"/>
        </authorList>
    </citation>
    <scope>NUCLEOTIDE SEQUENCE [LARGE SCALE GENOMIC DNA]</scope>
</reference>
<proteinExistence type="predicted"/>
<sequence>MLPISKAFGQRKHLIFFVLSMIITDKAIGVTKQQIAIGQYYFSQTATIPNYGWSAETHSSAEPIYDDTLSQSKQKQHNGHYKDIGRSKTRLYPIPAKIFYKNRFKLPRKINAQQKTLVDNQQKFQITQRNTTKLTTESFTRGERIVNVLIRMNVEDSKATVFGEVPFVVLISPNQVYREFTKNIISDHTEKSFDSSYYKLIRLIERFQGNTKSLASDSLMFSEKLDYYQLWNLIMQIRKRLFHDNAEVLNQILHVREDINSFKQDIGKVKKFLQQIYFSNETLASSKINNYSEISANRLHPSFAHYPRKLNTYVKQARPLFIAFAQMANNNKSSVGIQLEKMPVLKKNKSRNEVLKYRNSRNITFLSEFMTKQKFANKDVMISGRRKLLKILPINKEKSAISQGVAPDLMVNLSSQVEITSIPENSRKFLGFLKPEIIKNETLNARREESLESKLNTLSSNNFFEAVPLLSDHQELPIISVTEAYRPFTFVRLTAKSRINFSRGSDNSTLTR</sequence>
<accession>A0A0N5DB37</accession>
<gene>
    <name evidence="2" type="ORF">TCLT_LOCUS10388</name>
</gene>
<feature type="signal peptide" evidence="1">
    <location>
        <begin position="1"/>
        <end position="29"/>
    </location>
</feature>
<organism evidence="4">
    <name type="scientific">Thelazia callipaeda</name>
    <name type="common">Oriental eyeworm</name>
    <name type="synonym">Parasitic nematode</name>
    <dbReference type="NCBI Taxonomy" id="103827"/>
    <lineage>
        <taxon>Eukaryota</taxon>
        <taxon>Metazoa</taxon>
        <taxon>Ecdysozoa</taxon>
        <taxon>Nematoda</taxon>
        <taxon>Chromadorea</taxon>
        <taxon>Rhabditida</taxon>
        <taxon>Spirurina</taxon>
        <taxon>Spiruromorpha</taxon>
        <taxon>Thelazioidea</taxon>
        <taxon>Thelaziidae</taxon>
        <taxon>Thelazia</taxon>
    </lineage>
</organism>
<evidence type="ECO:0000313" key="2">
    <source>
        <dbReference type="EMBL" id="VDN08077.1"/>
    </source>
</evidence>
<evidence type="ECO:0000313" key="4">
    <source>
        <dbReference type="WBParaSite" id="TCLT_0001039901-mRNA-1"/>
    </source>
</evidence>
<evidence type="ECO:0000313" key="3">
    <source>
        <dbReference type="Proteomes" id="UP000276776"/>
    </source>
</evidence>
<reference evidence="4" key="1">
    <citation type="submission" date="2017-02" db="UniProtKB">
        <authorList>
            <consortium name="WormBaseParasite"/>
        </authorList>
    </citation>
    <scope>IDENTIFICATION</scope>
</reference>
<dbReference type="EMBL" id="UYYF01005085">
    <property type="protein sequence ID" value="VDN08077.1"/>
    <property type="molecule type" value="Genomic_DNA"/>
</dbReference>
<evidence type="ECO:0000256" key="1">
    <source>
        <dbReference type="SAM" id="SignalP"/>
    </source>
</evidence>
<dbReference type="STRING" id="103827.A0A0N5DB37"/>
<dbReference type="WBParaSite" id="TCLT_0001039901-mRNA-1">
    <property type="protein sequence ID" value="TCLT_0001039901-mRNA-1"/>
    <property type="gene ID" value="TCLT_0001039901"/>
</dbReference>
<dbReference type="AlphaFoldDB" id="A0A0N5DB37"/>
<protein>
    <submittedName>
        <fullName evidence="4">DUF148 domain-containing protein</fullName>
    </submittedName>
</protein>
<dbReference type="Proteomes" id="UP000276776">
    <property type="component" value="Unassembled WGS sequence"/>
</dbReference>
<dbReference type="OrthoDB" id="5870441at2759"/>